<dbReference type="InterPro" id="IPR037185">
    <property type="entry name" value="EmrE-like"/>
</dbReference>
<feature type="compositionally biased region" description="Low complexity" evidence="5">
    <location>
        <begin position="270"/>
        <end position="280"/>
    </location>
</feature>
<organism evidence="7 8">
    <name type="scientific">Mixia osmundae (strain CBS 9802 / IAM 14324 / JCM 22182 / KY 12970)</name>
    <dbReference type="NCBI Taxonomy" id="764103"/>
    <lineage>
        <taxon>Eukaryota</taxon>
        <taxon>Fungi</taxon>
        <taxon>Dikarya</taxon>
        <taxon>Basidiomycota</taxon>
        <taxon>Pucciniomycotina</taxon>
        <taxon>Mixiomycetes</taxon>
        <taxon>Mixiales</taxon>
        <taxon>Mixiaceae</taxon>
        <taxon>Mixia</taxon>
    </lineage>
</organism>
<evidence type="ECO:0000256" key="6">
    <source>
        <dbReference type="SAM" id="Phobius"/>
    </source>
</evidence>
<dbReference type="InParanoid" id="G7DUY8"/>
<evidence type="ECO:0000256" key="1">
    <source>
        <dbReference type="ARBA" id="ARBA00004141"/>
    </source>
</evidence>
<feature type="transmembrane region" description="Helical" evidence="6">
    <location>
        <begin position="330"/>
        <end position="349"/>
    </location>
</feature>
<dbReference type="eggNOG" id="KOG2234">
    <property type="taxonomic scope" value="Eukaryota"/>
</dbReference>
<dbReference type="GO" id="GO:0000139">
    <property type="term" value="C:Golgi membrane"/>
    <property type="evidence" value="ECO:0007669"/>
    <property type="project" value="InterPro"/>
</dbReference>
<feature type="region of interest" description="Disordered" evidence="5">
    <location>
        <begin position="247"/>
        <end position="280"/>
    </location>
</feature>
<dbReference type="PANTHER" id="PTHR10231">
    <property type="entry name" value="NUCLEOTIDE-SUGAR TRANSMEMBRANE TRANSPORTER"/>
    <property type="match status" value="1"/>
</dbReference>
<gene>
    <name evidence="7" type="primary">Mo01049</name>
    <name evidence="7" type="ORF">E5Q_01049</name>
</gene>
<dbReference type="OrthoDB" id="408493at2759"/>
<keyword evidence="3 6" id="KW-1133">Transmembrane helix</keyword>
<reference evidence="7 8" key="2">
    <citation type="journal article" date="2012" name="Open Biol.">
        <title>Characteristics of nucleosomes and linker DNA regions on the genome of the basidiomycete Mixia osmundae revealed by mono- and dinucleosome mapping.</title>
        <authorList>
            <person name="Nishida H."/>
            <person name="Kondo S."/>
            <person name="Matsumoto T."/>
            <person name="Suzuki Y."/>
            <person name="Yoshikawa H."/>
            <person name="Taylor T.D."/>
            <person name="Sugiyama J."/>
        </authorList>
    </citation>
    <scope>NUCLEOTIDE SEQUENCE [LARGE SCALE GENOMIC DNA]</scope>
    <source>
        <strain evidence="8">CBS 9802 / IAM 14324 / JCM 22182 / KY 12970</strain>
    </source>
</reference>
<dbReference type="EMBL" id="BABT02000034">
    <property type="protein sequence ID" value="GAA94398.1"/>
    <property type="molecule type" value="Genomic_DNA"/>
</dbReference>
<comment type="subcellular location">
    <subcellularLocation>
        <location evidence="1">Membrane</location>
        <topology evidence="1">Multi-pass membrane protein</topology>
    </subcellularLocation>
</comment>
<proteinExistence type="predicted"/>
<comment type="caution">
    <text evidence="7">The sequence shown here is derived from an EMBL/GenBank/DDBJ whole genome shotgun (WGS) entry which is preliminary data.</text>
</comment>
<dbReference type="Proteomes" id="UP000009131">
    <property type="component" value="Unassembled WGS sequence"/>
</dbReference>
<evidence type="ECO:0000256" key="4">
    <source>
        <dbReference type="ARBA" id="ARBA00023136"/>
    </source>
</evidence>
<dbReference type="STRING" id="764103.G7DUY8"/>
<feature type="transmembrane region" description="Helical" evidence="6">
    <location>
        <begin position="147"/>
        <end position="163"/>
    </location>
</feature>
<feature type="transmembrane region" description="Helical" evidence="6">
    <location>
        <begin position="287"/>
        <end position="310"/>
    </location>
</feature>
<accession>G7DUY8</accession>
<evidence type="ECO:0000313" key="7">
    <source>
        <dbReference type="EMBL" id="GAA94398.1"/>
    </source>
</evidence>
<evidence type="ECO:0000256" key="2">
    <source>
        <dbReference type="ARBA" id="ARBA00022692"/>
    </source>
</evidence>
<feature type="transmembrane region" description="Helical" evidence="6">
    <location>
        <begin position="12"/>
        <end position="34"/>
    </location>
</feature>
<feature type="transmembrane region" description="Helical" evidence="6">
    <location>
        <begin position="216"/>
        <end position="237"/>
    </location>
</feature>
<keyword evidence="8" id="KW-1185">Reference proteome</keyword>
<reference evidence="7 8" key="1">
    <citation type="journal article" date="2011" name="J. Gen. Appl. Microbiol.">
        <title>Draft genome sequencing of the enigmatic basidiomycete Mixia osmundae.</title>
        <authorList>
            <person name="Nishida H."/>
            <person name="Nagatsuka Y."/>
            <person name="Sugiyama J."/>
        </authorList>
    </citation>
    <scope>NUCLEOTIDE SEQUENCE [LARGE SCALE GENOMIC DNA]</scope>
    <source>
        <strain evidence="8">CBS 9802 / IAM 14324 / JCM 22182 / KY 12970</strain>
    </source>
</reference>
<feature type="compositionally biased region" description="Acidic residues" evidence="5">
    <location>
        <begin position="253"/>
        <end position="266"/>
    </location>
</feature>
<feature type="transmembrane region" description="Helical" evidence="6">
    <location>
        <begin position="356"/>
        <end position="375"/>
    </location>
</feature>
<protein>
    <recommendedName>
        <fullName evidence="9">UDP-galactose transporter</fullName>
    </recommendedName>
</protein>
<dbReference type="HOGENOM" id="CLU_446943_0_0_1"/>
<feature type="transmembrane region" description="Helical" evidence="6">
    <location>
        <begin position="90"/>
        <end position="112"/>
    </location>
</feature>
<dbReference type="SUPFAM" id="SSF103481">
    <property type="entry name" value="Multidrug resistance efflux transporter EmrE"/>
    <property type="match status" value="1"/>
</dbReference>
<evidence type="ECO:0000313" key="8">
    <source>
        <dbReference type="Proteomes" id="UP000009131"/>
    </source>
</evidence>
<evidence type="ECO:0000256" key="5">
    <source>
        <dbReference type="SAM" id="MobiDB-lite"/>
    </source>
</evidence>
<sequence>MSSDQQSPAWSLPLLSLVMLAVQNTFLVLVIYAVRRKARLDGTPPFTPSAALLFSESAKFLICIVLSIIQSRGILPACRSARQYLEQTKLAKQMAVPAAVYLVQNLLLYVAMGNLDPVTFQVTYQLKLAATALFSVVLLGRTFTKQQYLAMALLTLGILAIQLDQPKASLPAPTSNATSTAAVGAHIARALLKRSLFTRAEEEVTVDTGNAQLPNALLGVLATVTSAFTSGFAGVYFEKVLKKDQNTTSDQNGEAEYDQLPTEDEKDLSTDTTLTEESITTKPPRPVSILVMTNLILSFYTILALPFVIAALKGPSGLRLANLTTGFEPLVWLIVLWQAMGGLLIAVVIKYADNVLKTFAITASIIASALIQIFAFGLRPGPIFASGVLLSIASSWLYNHRQQLAFLYLVVGGSHAACSRSEWPLCLFRWQQQLHRSALALQASTVYRHASPKTAPARFHFIEGARLQTAQLTIEADSLPSKHTHLCLSSSASRLSVRMHVREGDYSVFGRANVRVPCNTDTNSAGCACRHALMLCLQRDDERARAVRSAHHATHCLKTSIAAFLNQHAVTYDGPCDTCNAPSSETRLHASRIAQRQPCLATRACGIAFRRAEKLYKGDSVVLLVHDALRDV</sequence>
<dbReference type="GO" id="GO:0015165">
    <property type="term" value="F:pyrimidine nucleotide-sugar transmembrane transporter activity"/>
    <property type="evidence" value="ECO:0007669"/>
    <property type="project" value="InterPro"/>
</dbReference>
<dbReference type="NCBIfam" id="TIGR00803">
    <property type="entry name" value="nst"/>
    <property type="match status" value="1"/>
</dbReference>
<name>G7DUY8_MIXOS</name>
<dbReference type="Pfam" id="PF04142">
    <property type="entry name" value="Nuc_sug_transp"/>
    <property type="match status" value="2"/>
</dbReference>
<dbReference type="AlphaFoldDB" id="G7DUY8"/>
<feature type="transmembrane region" description="Helical" evidence="6">
    <location>
        <begin position="124"/>
        <end position="140"/>
    </location>
</feature>
<dbReference type="InterPro" id="IPR007271">
    <property type="entry name" value="Nuc_sug_transpt"/>
</dbReference>
<evidence type="ECO:0008006" key="9">
    <source>
        <dbReference type="Google" id="ProtNLM"/>
    </source>
</evidence>
<evidence type="ECO:0000256" key="3">
    <source>
        <dbReference type="ARBA" id="ARBA00022989"/>
    </source>
</evidence>
<keyword evidence="2 6" id="KW-0812">Transmembrane</keyword>
<keyword evidence="4 6" id="KW-0472">Membrane</keyword>